<sequence length="352" mass="38713">MFNVRQERLGQTWVEIDGETCGAQPDGRGPIGGGRGYVGLLSPPPVRVATLDALLDALQNAHRGDVVYVDGDAEIDCTERVYIEKLVLEIPEGVTLASSRGRGNSKGGLILSDTFETRPLIRVAGPDARITGLRIRGPNPKPCLEHHRRSFAEGRGHEYYYKFPVSDGVATEHPGLEVDNCELGGWSCSAISLRAGDRHHIHHNFIHHNQYNGLGYGVSHGPAFSLIEHNLFNYNRHSIAGSGMPGSGYEARHNVEIRHSLSHCFDMHGGRDRKDGTDIAGTYLRVHHNAFRADRAAVVIRGVPEEGADIHHNWFYQGPEEPSVRSSGRTQVRNNAYGLKKPVLLAQAEPKP</sequence>
<gene>
    <name evidence="1" type="ORF">A3F84_12635</name>
</gene>
<evidence type="ECO:0000313" key="2">
    <source>
        <dbReference type="Proteomes" id="UP000178606"/>
    </source>
</evidence>
<dbReference type="AlphaFoldDB" id="A0A1F6D415"/>
<dbReference type="InterPro" id="IPR011050">
    <property type="entry name" value="Pectin_lyase_fold/virulence"/>
</dbReference>
<dbReference type="Gene3D" id="2.160.20.10">
    <property type="entry name" value="Single-stranded right-handed beta-helix, Pectin lyase-like"/>
    <property type="match status" value="1"/>
</dbReference>
<reference evidence="1 2" key="1">
    <citation type="journal article" date="2016" name="Nat. Commun.">
        <title>Thousands of microbial genomes shed light on interconnected biogeochemical processes in an aquifer system.</title>
        <authorList>
            <person name="Anantharaman K."/>
            <person name="Brown C.T."/>
            <person name="Hug L.A."/>
            <person name="Sharon I."/>
            <person name="Castelle C.J."/>
            <person name="Probst A.J."/>
            <person name="Thomas B.C."/>
            <person name="Singh A."/>
            <person name="Wilkins M.J."/>
            <person name="Karaoz U."/>
            <person name="Brodie E.L."/>
            <person name="Williams K.H."/>
            <person name="Hubbard S.S."/>
            <person name="Banfield J.F."/>
        </authorList>
    </citation>
    <scope>NUCLEOTIDE SEQUENCE [LARGE SCALE GENOMIC DNA]</scope>
    <source>
        <strain evidence="2">RIFCSPLOWO2_12_FULL_64_10</strain>
    </source>
</reference>
<dbReference type="Proteomes" id="UP000178606">
    <property type="component" value="Unassembled WGS sequence"/>
</dbReference>
<protein>
    <recommendedName>
        <fullName evidence="3">Right handed beta helix domain-containing protein</fullName>
    </recommendedName>
</protein>
<evidence type="ECO:0008006" key="3">
    <source>
        <dbReference type="Google" id="ProtNLM"/>
    </source>
</evidence>
<organism evidence="1 2">
    <name type="scientific">Handelsmanbacteria sp. (strain RIFCSPLOWO2_12_FULL_64_10)</name>
    <dbReference type="NCBI Taxonomy" id="1817868"/>
    <lineage>
        <taxon>Bacteria</taxon>
        <taxon>Candidatus Handelsmaniibacteriota</taxon>
    </lineage>
</organism>
<name>A0A1F6D415_HANXR</name>
<proteinExistence type="predicted"/>
<accession>A0A1F6D415</accession>
<dbReference type="InterPro" id="IPR012334">
    <property type="entry name" value="Pectin_lyas_fold"/>
</dbReference>
<evidence type="ECO:0000313" key="1">
    <source>
        <dbReference type="EMBL" id="OGG56061.1"/>
    </source>
</evidence>
<dbReference type="EMBL" id="MFKF01000050">
    <property type="protein sequence ID" value="OGG56061.1"/>
    <property type="molecule type" value="Genomic_DNA"/>
</dbReference>
<dbReference type="SUPFAM" id="SSF51126">
    <property type="entry name" value="Pectin lyase-like"/>
    <property type="match status" value="1"/>
</dbReference>
<comment type="caution">
    <text evidence="1">The sequence shown here is derived from an EMBL/GenBank/DDBJ whole genome shotgun (WGS) entry which is preliminary data.</text>
</comment>